<dbReference type="AlphaFoldDB" id="A0A968KRQ0"/>
<keyword evidence="2" id="KW-1185">Reference proteome</keyword>
<dbReference type="EMBL" id="JAATLJ010000001">
    <property type="protein sequence ID" value="NIZ40978.1"/>
    <property type="molecule type" value="Genomic_DNA"/>
</dbReference>
<evidence type="ECO:0000313" key="2">
    <source>
        <dbReference type="Proteomes" id="UP000711995"/>
    </source>
</evidence>
<name>A0A968KRQ0_9SPIO</name>
<protein>
    <submittedName>
        <fullName evidence="1">Uncharacterized protein</fullName>
    </submittedName>
</protein>
<comment type="caution">
    <text evidence="1">The sequence shown here is derived from an EMBL/GenBank/DDBJ whole genome shotgun (WGS) entry which is preliminary data.</text>
</comment>
<accession>A0A968KRQ0</accession>
<sequence>MTNHRHILWETKVTIIEKTLFNRETTPLPETNLWMRVYDGVHWLSEPIAQRITSFTPAIQFAGFDRNRKLLVVDIWDVDQEKFATFTPEGDRLYFTGHSNDPSFLEYMQKSMPSKMITTIVSLDGIEHRVYGISAEQLRDEAVSLMQSATGKEAHCMELGLFKSKHGSNISFNFKYKSNEAHDRDYLSIRDIDAIECKLQELYATARGTINHMNGNFKEDYQRYQERRDRLLVALKDLLNQSSQY</sequence>
<organism evidence="1 2">
    <name type="scientific">Entomospira entomophila</name>
    <dbReference type="NCBI Taxonomy" id="2719988"/>
    <lineage>
        <taxon>Bacteria</taxon>
        <taxon>Pseudomonadati</taxon>
        <taxon>Spirochaetota</taxon>
        <taxon>Spirochaetia</taxon>
        <taxon>Spirochaetales</taxon>
        <taxon>Spirochaetaceae</taxon>
        <taxon>Entomospira</taxon>
    </lineage>
</organism>
<evidence type="ECO:0000313" key="1">
    <source>
        <dbReference type="EMBL" id="NIZ40978.1"/>
    </source>
</evidence>
<reference evidence="1 2" key="1">
    <citation type="submission" date="2020-03" db="EMBL/GenBank/DDBJ databases">
        <title>Spirochaetal bacteria isolated from arthropods constitute a novel genus Entomospira genus novum within the order Spirochaetales.</title>
        <authorList>
            <person name="Grana-Miraglia L."/>
            <person name="Sikutova S."/>
            <person name="Fingerle V."/>
            <person name="Sing A."/>
            <person name="Castillo-Ramirez S."/>
            <person name="Margos G."/>
            <person name="Rudolf I."/>
        </authorList>
    </citation>
    <scope>NUCLEOTIDE SEQUENCE [LARGE SCALE GENOMIC DNA]</scope>
    <source>
        <strain evidence="1 2">BR193</strain>
    </source>
</reference>
<gene>
    <name evidence="1" type="ORF">HCT14_05610</name>
</gene>
<dbReference type="Proteomes" id="UP000711995">
    <property type="component" value="Unassembled WGS sequence"/>
</dbReference>
<dbReference type="RefSeq" id="WP_167700564.1">
    <property type="nucleotide sequence ID" value="NZ_CP118174.1"/>
</dbReference>
<proteinExistence type="predicted"/>